<name>A0A6J7NLI0_9ZZZZ</name>
<evidence type="ECO:0000313" key="8">
    <source>
        <dbReference type="EMBL" id="CAB4993448.1"/>
    </source>
</evidence>
<dbReference type="AlphaFoldDB" id="A0A6J7NLI0"/>
<keyword evidence="1" id="KW-0812">Transmembrane</keyword>
<dbReference type="EMBL" id="CAEZZH010000007">
    <property type="protein sequence ID" value="CAB4755278.1"/>
    <property type="molecule type" value="Genomic_DNA"/>
</dbReference>
<keyword evidence="1" id="KW-1133">Transmembrane helix</keyword>
<feature type="transmembrane region" description="Helical" evidence="1">
    <location>
        <begin position="199"/>
        <end position="216"/>
    </location>
</feature>
<feature type="transmembrane region" description="Helical" evidence="1">
    <location>
        <begin position="166"/>
        <end position="187"/>
    </location>
</feature>
<evidence type="ECO:0000313" key="4">
    <source>
        <dbReference type="EMBL" id="CAB4755278.1"/>
    </source>
</evidence>
<accession>A0A6J7NLI0</accession>
<sequence>MQTKARAIIALALLVSLISFAKFSHCEGSGWATPDQYIHACYSDIPALYGERGLSKGDWAYSNGADAVEYPVVTGAVMWALAQITPGGEKAVNNYFNINIFFLTLLFILIALLVFKMRPEFSYLFPLAPAAIASLYINWDLWAIISMLGAIYWFDRKKLDLSAIALGLSISTKFMPVFLLIPIALIFLRRNQLSAALKYFLITTFTFAAINLPVYLTTPEGWLRFYQLNLSRGSDWGSLWYAMSSLGVNMPNIDYLVILLLLAGFSAIALYVLELRYVPSLAALSFIVMATVMCISKVYSPQYVLWLTPLAVIALIDKRELHVFWIWQGAELIYHIAIWQHLASVTGATFGLPLFGYAIISLLRIAATIYLIAALVRRGLAGGSQSQRGLGPLSHKSLREFLFESTNAYP</sequence>
<evidence type="ECO:0000313" key="2">
    <source>
        <dbReference type="EMBL" id="CAB4594134.1"/>
    </source>
</evidence>
<feature type="transmembrane region" description="Helical" evidence="1">
    <location>
        <begin position="127"/>
        <end position="154"/>
    </location>
</feature>
<evidence type="ECO:0000313" key="3">
    <source>
        <dbReference type="EMBL" id="CAB4736118.1"/>
    </source>
</evidence>
<keyword evidence="1" id="KW-0472">Membrane</keyword>
<proteinExistence type="predicted"/>
<dbReference type="EMBL" id="CAFBOO010000014">
    <property type="protein sequence ID" value="CAB4993448.1"/>
    <property type="molecule type" value="Genomic_DNA"/>
</dbReference>
<reference evidence="8" key="1">
    <citation type="submission" date="2020-05" db="EMBL/GenBank/DDBJ databases">
        <authorList>
            <person name="Chiriac C."/>
            <person name="Salcher M."/>
            <person name="Ghai R."/>
            <person name="Kavagutti S V."/>
        </authorList>
    </citation>
    <scope>NUCLEOTIDE SEQUENCE</scope>
</reference>
<dbReference type="EMBL" id="CAEZYT010000033">
    <property type="protein sequence ID" value="CAB4736118.1"/>
    <property type="molecule type" value="Genomic_DNA"/>
</dbReference>
<protein>
    <submittedName>
        <fullName evidence="8">Unannotated protein</fullName>
    </submittedName>
</protein>
<evidence type="ECO:0000313" key="9">
    <source>
        <dbReference type="EMBL" id="CAB5026370.1"/>
    </source>
</evidence>
<feature type="transmembrane region" description="Helical" evidence="1">
    <location>
        <begin position="253"/>
        <end position="273"/>
    </location>
</feature>
<dbReference type="EMBL" id="CAFBNM010000015">
    <property type="protein sequence ID" value="CAB4960896.1"/>
    <property type="molecule type" value="Genomic_DNA"/>
</dbReference>
<evidence type="ECO:0000313" key="7">
    <source>
        <dbReference type="EMBL" id="CAB4960896.1"/>
    </source>
</evidence>
<feature type="transmembrane region" description="Helical" evidence="1">
    <location>
        <begin position="95"/>
        <end position="115"/>
    </location>
</feature>
<gene>
    <name evidence="2" type="ORF">UFOPK1824_00244</name>
    <name evidence="3" type="ORF">UFOPK2772_00680</name>
    <name evidence="4" type="ORF">UFOPK2850_00715</name>
    <name evidence="5" type="ORF">UFOPK3027_01043</name>
    <name evidence="6" type="ORF">UFOPK3256_01169</name>
    <name evidence="7" type="ORF">UFOPK3827_01232</name>
    <name evidence="8" type="ORF">UFOPK3982_01323</name>
    <name evidence="9" type="ORF">UFOPK4120_01191</name>
</gene>
<evidence type="ECO:0000313" key="6">
    <source>
        <dbReference type="EMBL" id="CAB4843924.1"/>
    </source>
</evidence>
<evidence type="ECO:0000313" key="5">
    <source>
        <dbReference type="EMBL" id="CAB4806980.1"/>
    </source>
</evidence>
<dbReference type="EMBL" id="CAFAAN010000008">
    <property type="protein sequence ID" value="CAB4806980.1"/>
    <property type="molecule type" value="Genomic_DNA"/>
</dbReference>
<dbReference type="EMBL" id="CAFBPO010000016">
    <property type="protein sequence ID" value="CAB5026370.1"/>
    <property type="molecule type" value="Genomic_DNA"/>
</dbReference>
<feature type="transmembrane region" description="Helical" evidence="1">
    <location>
        <begin position="354"/>
        <end position="376"/>
    </location>
</feature>
<organism evidence="8">
    <name type="scientific">freshwater metagenome</name>
    <dbReference type="NCBI Taxonomy" id="449393"/>
    <lineage>
        <taxon>unclassified sequences</taxon>
        <taxon>metagenomes</taxon>
        <taxon>ecological metagenomes</taxon>
    </lineage>
</organism>
<feature type="transmembrane region" description="Helical" evidence="1">
    <location>
        <begin position="280"/>
        <end position="299"/>
    </location>
</feature>
<dbReference type="EMBL" id="CAFAZW010000020">
    <property type="protein sequence ID" value="CAB4843924.1"/>
    <property type="molecule type" value="Genomic_DNA"/>
</dbReference>
<evidence type="ECO:0000256" key="1">
    <source>
        <dbReference type="SAM" id="Phobius"/>
    </source>
</evidence>
<dbReference type="EMBL" id="CAEZUM010000009">
    <property type="protein sequence ID" value="CAB4594134.1"/>
    <property type="molecule type" value="Genomic_DNA"/>
</dbReference>